<dbReference type="InterPro" id="IPR036388">
    <property type="entry name" value="WH-like_DNA-bd_sf"/>
</dbReference>
<dbReference type="Gene3D" id="1.10.10.10">
    <property type="entry name" value="Winged helix-like DNA-binding domain superfamily/Winged helix DNA-binding domain"/>
    <property type="match status" value="1"/>
</dbReference>
<evidence type="ECO:0000256" key="1">
    <source>
        <dbReference type="SAM" id="MobiDB-lite"/>
    </source>
</evidence>
<sequence length="221" mass="24047">MSPEQTTDAGEHTAPGENGERGETTEHAASPGYPGEQVVTDPVRIRALAHPVRLELLDFLDDAGSATATECAAAIGASVASCSYHLRTLAKHGYIEQVTRPGREKPWKVVSRSRSQGIDPNIPGSTHAVAATAAVQVDRQLNRIQSWLRQAPALPPEDVNVSTVFGVGFYATREEIMEFRKDLWKLTERFEGRRDNPELRPAGAVAARLFAVVNVEPEQGQ</sequence>
<dbReference type="InterPro" id="IPR011991">
    <property type="entry name" value="ArsR-like_HTH"/>
</dbReference>
<gene>
    <name evidence="3" type="ORF">AAE021_08160</name>
</gene>
<dbReference type="CDD" id="cd00090">
    <property type="entry name" value="HTH_ARSR"/>
    <property type="match status" value="1"/>
</dbReference>
<accession>A0ABZ3A247</accession>
<dbReference type="Proteomes" id="UP001448858">
    <property type="component" value="Chromosome"/>
</dbReference>
<dbReference type="SUPFAM" id="SSF46785">
    <property type="entry name" value="Winged helix' DNA-binding domain"/>
    <property type="match status" value="1"/>
</dbReference>
<evidence type="ECO:0000259" key="2">
    <source>
        <dbReference type="SMART" id="SM00418"/>
    </source>
</evidence>
<evidence type="ECO:0000313" key="4">
    <source>
        <dbReference type="Proteomes" id="UP001448858"/>
    </source>
</evidence>
<dbReference type="Pfam" id="PF12840">
    <property type="entry name" value="HTH_20"/>
    <property type="match status" value="1"/>
</dbReference>
<protein>
    <submittedName>
        <fullName evidence="3">Helix-turn-helix domain-containing protein</fullName>
    </submittedName>
</protein>
<dbReference type="SMART" id="SM00418">
    <property type="entry name" value="HTH_ARSR"/>
    <property type="match status" value="1"/>
</dbReference>
<name>A0ABZ3A247_9MICC</name>
<dbReference type="InterPro" id="IPR036390">
    <property type="entry name" value="WH_DNA-bd_sf"/>
</dbReference>
<proteinExistence type="predicted"/>
<organism evidence="3 4">
    <name type="scientific">Arthrobacter citreus</name>
    <dbReference type="NCBI Taxonomy" id="1670"/>
    <lineage>
        <taxon>Bacteria</taxon>
        <taxon>Bacillati</taxon>
        <taxon>Actinomycetota</taxon>
        <taxon>Actinomycetes</taxon>
        <taxon>Micrococcales</taxon>
        <taxon>Micrococcaceae</taxon>
        <taxon>Arthrobacter</taxon>
    </lineage>
</organism>
<evidence type="ECO:0000313" key="3">
    <source>
        <dbReference type="EMBL" id="WZP17514.1"/>
    </source>
</evidence>
<keyword evidence="4" id="KW-1185">Reference proteome</keyword>
<feature type="region of interest" description="Disordered" evidence="1">
    <location>
        <begin position="1"/>
        <end position="38"/>
    </location>
</feature>
<dbReference type="RefSeq" id="WP_342025110.1">
    <property type="nucleotide sequence ID" value="NZ_CP151657.1"/>
</dbReference>
<dbReference type="InterPro" id="IPR001845">
    <property type="entry name" value="HTH_ArsR_DNA-bd_dom"/>
</dbReference>
<reference evidence="3 4" key="1">
    <citation type="submission" date="2024-04" db="EMBL/GenBank/DDBJ databases">
        <title>Arthrobacter sp. from Plains bison fecal sample.</title>
        <authorList>
            <person name="Ruzzini A."/>
        </authorList>
    </citation>
    <scope>NUCLEOTIDE SEQUENCE [LARGE SCALE GENOMIC DNA]</scope>
    <source>
        <strain evidence="3 4">EINP1</strain>
    </source>
</reference>
<feature type="domain" description="HTH arsR-type" evidence="2">
    <location>
        <begin position="43"/>
        <end position="143"/>
    </location>
</feature>
<dbReference type="EMBL" id="CP151657">
    <property type="protein sequence ID" value="WZP17514.1"/>
    <property type="molecule type" value="Genomic_DNA"/>
</dbReference>